<comment type="caution">
    <text evidence="4">The sequence shown here is derived from an EMBL/GenBank/DDBJ whole genome shotgun (WGS) entry which is preliminary data.</text>
</comment>
<dbReference type="PANTHER" id="PTHR47816:SF4">
    <property type="entry name" value="RIBOSOMAL RNA SMALL SUBUNIT METHYLTRANSFERASE C"/>
    <property type="match status" value="1"/>
</dbReference>
<name>A0A7J9URT9_9MICO</name>
<keyword evidence="2 4" id="KW-0808">Transferase</keyword>
<dbReference type="GO" id="GO:0008757">
    <property type="term" value="F:S-adenosylmethionine-dependent methyltransferase activity"/>
    <property type="evidence" value="ECO:0007669"/>
    <property type="project" value="InterPro"/>
</dbReference>
<feature type="domain" description="Methyltransferase small" evidence="3">
    <location>
        <begin position="31"/>
        <end position="201"/>
    </location>
</feature>
<accession>A0A7J9URT9</accession>
<keyword evidence="5" id="KW-1185">Reference proteome</keyword>
<dbReference type="SUPFAM" id="SSF53335">
    <property type="entry name" value="S-adenosyl-L-methionine-dependent methyltransferases"/>
    <property type="match status" value="1"/>
</dbReference>
<dbReference type="CDD" id="cd02440">
    <property type="entry name" value="AdoMet_MTases"/>
    <property type="match status" value="1"/>
</dbReference>
<dbReference type="PANTHER" id="PTHR47816">
    <property type="entry name" value="RIBOSOMAL RNA SMALL SUBUNIT METHYLTRANSFERASE C"/>
    <property type="match status" value="1"/>
</dbReference>
<keyword evidence="1 4" id="KW-0489">Methyltransferase</keyword>
<gene>
    <name evidence="4" type="ORF">GB882_00115</name>
</gene>
<dbReference type="InterPro" id="IPR007848">
    <property type="entry name" value="Small_mtfrase_dom"/>
</dbReference>
<dbReference type="OrthoDB" id="9764961at2"/>
<evidence type="ECO:0000256" key="2">
    <source>
        <dbReference type="ARBA" id="ARBA00022679"/>
    </source>
</evidence>
<dbReference type="GO" id="GO:0032259">
    <property type="term" value="P:methylation"/>
    <property type="evidence" value="ECO:0007669"/>
    <property type="project" value="UniProtKB-KW"/>
</dbReference>
<dbReference type="Pfam" id="PF05175">
    <property type="entry name" value="MTS"/>
    <property type="match status" value="1"/>
</dbReference>
<reference evidence="4 5" key="1">
    <citation type="submission" date="2019-10" db="EMBL/GenBank/DDBJ databases">
        <title>Georgenia wutianyii sp. nov. and Georgenia yuyongxinii sp. nov. isolated from plateau pika (Ochotona curzoniae) in the Qinghai-Tibet plateau of China.</title>
        <authorList>
            <person name="Tian Z."/>
        </authorList>
    </citation>
    <scope>NUCLEOTIDE SEQUENCE [LARGE SCALE GENOMIC DNA]</scope>
    <source>
        <strain evidence="4 5">JCM 15130</strain>
    </source>
</reference>
<proteinExistence type="predicted"/>
<dbReference type="InterPro" id="IPR029063">
    <property type="entry name" value="SAM-dependent_MTases_sf"/>
</dbReference>
<sequence length="208" mass="22088">MSTPDHYFSAEPASPAELRPLRVRLRGRDVAVQVAPGVFSGDRLDLGTRVLLDAVDDPPETGTLVDVGCGWGPITLAMALASPAARVYGVDVNHRAVDLTARNAAALGLGNVSALDAGEALATFRAQGTRIDELWSNPPIRVGKAALHELLTAWLGLLAPTGRAHLVVQKNLGADSLHRWLAEELGADVTRTASSKGFRVLTVRPRRP</sequence>
<dbReference type="InterPro" id="IPR046977">
    <property type="entry name" value="RsmC/RlmG"/>
</dbReference>
<dbReference type="Proteomes" id="UP000429644">
    <property type="component" value="Unassembled WGS sequence"/>
</dbReference>
<dbReference type="Gene3D" id="3.40.50.150">
    <property type="entry name" value="Vaccinia Virus protein VP39"/>
    <property type="match status" value="1"/>
</dbReference>
<dbReference type="AlphaFoldDB" id="A0A7J9URT9"/>
<organism evidence="4 5">
    <name type="scientific">Georgenia ruanii</name>
    <dbReference type="NCBI Taxonomy" id="348442"/>
    <lineage>
        <taxon>Bacteria</taxon>
        <taxon>Bacillati</taxon>
        <taxon>Actinomycetota</taxon>
        <taxon>Actinomycetes</taxon>
        <taxon>Micrococcales</taxon>
        <taxon>Bogoriellaceae</taxon>
        <taxon>Georgenia</taxon>
    </lineage>
</organism>
<evidence type="ECO:0000313" key="5">
    <source>
        <dbReference type="Proteomes" id="UP000429644"/>
    </source>
</evidence>
<evidence type="ECO:0000256" key="1">
    <source>
        <dbReference type="ARBA" id="ARBA00022603"/>
    </source>
</evidence>
<protein>
    <submittedName>
        <fullName evidence="4">Methyltransferase</fullName>
    </submittedName>
</protein>
<dbReference type="RefSeq" id="WP_152229619.1">
    <property type="nucleotide sequence ID" value="NZ_BAAAOT010000001.1"/>
</dbReference>
<evidence type="ECO:0000259" key="3">
    <source>
        <dbReference type="Pfam" id="PF05175"/>
    </source>
</evidence>
<evidence type="ECO:0000313" key="4">
    <source>
        <dbReference type="EMBL" id="MPV87053.1"/>
    </source>
</evidence>
<dbReference type="EMBL" id="WHPD01000024">
    <property type="protein sequence ID" value="MPV87053.1"/>
    <property type="molecule type" value="Genomic_DNA"/>
</dbReference>